<dbReference type="RefSeq" id="WP_072717729.1">
    <property type="nucleotide sequence ID" value="NZ_LN889782.1"/>
</dbReference>
<reference evidence="3" key="1">
    <citation type="submission" date="2015-10" db="EMBL/GenBank/DDBJ databases">
        <authorList>
            <person name="Regsiter A."/>
            <person name="william w."/>
        </authorList>
    </citation>
    <scope>NUCLEOTIDE SEQUENCE [LARGE SCALE GENOMIC DNA]</scope>
</reference>
<evidence type="ECO:0008006" key="4">
    <source>
        <dbReference type="Google" id="ProtNLM"/>
    </source>
</evidence>
<feature type="transmembrane region" description="Helical" evidence="1">
    <location>
        <begin position="18"/>
        <end position="37"/>
    </location>
</feature>
<dbReference type="AlphaFoldDB" id="A0A1J1LEY6"/>
<sequence>MRELLADALEVFDRHSGWIIWNLFLAFIPLVLSFWLFRRRSISRTWFWWIIYVIFIAFLPNAPYLLTDIIHLIRATRAGYSVWIITLIFIPLHLFAILSGLEAYVVSLINQNHYLRKEGAKQYIFLSEIMTHLLCAIGVFMGRFRRFNSWDLVTQPDVVLSKTLDDLTTKKPLLVIFITFIAITISYTLMKQVTFGLMLQFRRLYLGLDELDPEEIIKR</sequence>
<dbReference type="InterPro" id="IPR009793">
    <property type="entry name" value="DUF1361"/>
</dbReference>
<keyword evidence="1" id="KW-1133">Transmembrane helix</keyword>
<dbReference type="STRING" id="671072.PL9214290341"/>
<accession>A0A1J1LEY6</accession>
<dbReference type="Pfam" id="PF07099">
    <property type="entry name" value="DUF1361"/>
    <property type="match status" value="1"/>
</dbReference>
<feature type="transmembrane region" description="Helical" evidence="1">
    <location>
        <begin position="122"/>
        <end position="142"/>
    </location>
</feature>
<name>A0A1J1LEY6_9CYAN</name>
<feature type="transmembrane region" description="Helical" evidence="1">
    <location>
        <begin position="172"/>
        <end position="190"/>
    </location>
</feature>
<dbReference type="Proteomes" id="UP000184315">
    <property type="component" value="Unassembled WGS sequence"/>
</dbReference>
<keyword evidence="1" id="KW-0812">Transmembrane</keyword>
<feature type="transmembrane region" description="Helical" evidence="1">
    <location>
        <begin position="46"/>
        <end position="66"/>
    </location>
</feature>
<dbReference type="EMBL" id="CZDF01000132">
    <property type="protein sequence ID" value="CUR30750.1"/>
    <property type="molecule type" value="Genomic_DNA"/>
</dbReference>
<evidence type="ECO:0000256" key="1">
    <source>
        <dbReference type="SAM" id="Phobius"/>
    </source>
</evidence>
<evidence type="ECO:0000313" key="2">
    <source>
        <dbReference type="EMBL" id="CUR30750.1"/>
    </source>
</evidence>
<organism evidence="2 3">
    <name type="scientific">Planktothrix tepida PCC 9214</name>
    <dbReference type="NCBI Taxonomy" id="671072"/>
    <lineage>
        <taxon>Bacteria</taxon>
        <taxon>Bacillati</taxon>
        <taxon>Cyanobacteriota</taxon>
        <taxon>Cyanophyceae</taxon>
        <taxon>Oscillatoriophycideae</taxon>
        <taxon>Oscillatoriales</taxon>
        <taxon>Microcoleaceae</taxon>
        <taxon>Planktothrix</taxon>
    </lineage>
</organism>
<keyword evidence="3" id="KW-1185">Reference proteome</keyword>
<feature type="transmembrane region" description="Helical" evidence="1">
    <location>
        <begin position="78"/>
        <end position="101"/>
    </location>
</feature>
<dbReference type="OrthoDB" id="4540541at2"/>
<evidence type="ECO:0000313" key="3">
    <source>
        <dbReference type="Proteomes" id="UP000184315"/>
    </source>
</evidence>
<protein>
    <recommendedName>
        <fullName evidence="4">DUF1361 domain-containing protein</fullName>
    </recommendedName>
</protein>
<keyword evidence="1" id="KW-0472">Membrane</keyword>
<gene>
    <name evidence="2" type="ORF">PL9214290341</name>
</gene>
<proteinExistence type="predicted"/>